<comment type="similarity">
    <text evidence="1">Belongs to the UFD1 family.</text>
</comment>
<dbReference type="InterPro" id="IPR004854">
    <property type="entry name" value="Ufd1-like"/>
</dbReference>
<dbReference type="InterPro" id="IPR055417">
    <property type="entry name" value="UFD1_N1"/>
</dbReference>
<protein>
    <submittedName>
        <fullName evidence="6">Ubiquitin fusion degradaton protein</fullName>
    </submittedName>
</protein>
<dbReference type="WBParaSite" id="MBELARI_LOCUS17374">
    <property type="protein sequence ID" value="MBELARI_LOCUS17374"/>
    <property type="gene ID" value="MBELARI_LOCUS17374"/>
</dbReference>
<evidence type="ECO:0000256" key="1">
    <source>
        <dbReference type="ARBA" id="ARBA00006043"/>
    </source>
</evidence>
<dbReference type="PROSITE" id="PS51257">
    <property type="entry name" value="PROKAR_LIPOPROTEIN"/>
    <property type="match status" value="1"/>
</dbReference>
<dbReference type="InterPro" id="IPR055418">
    <property type="entry name" value="UFD1_N2"/>
</dbReference>
<sequence>MQHWLRENMAGVFMPGMGGGPSSYGCQLRAFSAVYFVQADTKKIQEIQHGGKAILPASILDHMLQLNNQQSVMLFKVMNPSSDRQRATHCGVLEFSAEEGRCYLPQWIMLQLGLEEGDDIRLESVQLPKATYAKLKPQSLDFLHITNPRAMLEVELRKWACLTKNDRIRVVYNDQPLELVVQDLKPQNAVCIIECDVNLEFDAPEGYQEPSYNEQGPSSSTVKPPAPLLPAAAQAFTPFGGGGMRLDGKTPSSGSLISQNQEKLQEAEIPAPFCITDYQPGQLGFVRYDYRCREVQVKEKNEREKAAGEPIRNAFTGSGATIRKHRY</sequence>
<dbReference type="Gene3D" id="3.10.330.10">
    <property type="match status" value="1"/>
</dbReference>
<dbReference type="PANTHER" id="PTHR12555">
    <property type="entry name" value="UBIQUITIN FUSION DEGRADATON PROTEIN 1"/>
    <property type="match status" value="1"/>
</dbReference>
<keyword evidence="2" id="KW-0833">Ubl conjugation pathway</keyword>
<keyword evidence="5" id="KW-1185">Reference proteome</keyword>
<name>A0AAF3ETI4_9BILA</name>
<dbReference type="PANTHER" id="PTHR12555:SF13">
    <property type="entry name" value="UBIQUITIN RECOGNITION FACTOR IN ER-ASSOCIATED DEGRADATION PROTEIN 1"/>
    <property type="match status" value="1"/>
</dbReference>
<evidence type="ECO:0000259" key="3">
    <source>
        <dbReference type="Pfam" id="PF03152"/>
    </source>
</evidence>
<dbReference type="Pfam" id="PF03152">
    <property type="entry name" value="UFD1_N1"/>
    <property type="match status" value="1"/>
</dbReference>
<dbReference type="GO" id="GO:0006511">
    <property type="term" value="P:ubiquitin-dependent protein catabolic process"/>
    <property type="evidence" value="ECO:0007669"/>
    <property type="project" value="InterPro"/>
</dbReference>
<dbReference type="Proteomes" id="UP000887575">
    <property type="component" value="Unassembled WGS sequence"/>
</dbReference>
<dbReference type="GO" id="GO:0034098">
    <property type="term" value="C:VCP-NPL4-UFD1 AAA ATPase complex"/>
    <property type="evidence" value="ECO:0007669"/>
    <property type="project" value="TreeGrafter"/>
</dbReference>
<dbReference type="GO" id="GO:0036503">
    <property type="term" value="P:ERAD pathway"/>
    <property type="evidence" value="ECO:0007669"/>
    <property type="project" value="TreeGrafter"/>
</dbReference>
<reference evidence="6" key="1">
    <citation type="submission" date="2024-02" db="UniProtKB">
        <authorList>
            <consortium name="WormBaseParasite"/>
        </authorList>
    </citation>
    <scope>IDENTIFICATION</scope>
</reference>
<proteinExistence type="inferred from homology"/>
<dbReference type="Gene3D" id="2.40.40.50">
    <property type="entry name" value="Ubiquitin fusion degradation protein UFD1, N-terminal domain"/>
    <property type="match status" value="1"/>
</dbReference>
<dbReference type="Pfam" id="PF24842">
    <property type="entry name" value="UFD1_N2"/>
    <property type="match status" value="1"/>
</dbReference>
<organism evidence="5 6">
    <name type="scientific">Mesorhabditis belari</name>
    <dbReference type="NCBI Taxonomy" id="2138241"/>
    <lineage>
        <taxon>Eukaryota</taxon>
        <taxon>Metazoa</taxon>
        <taxon>Ecdysozoa</taxon>
        <taxon>Nematoda</taxon>
        <taxon>Chromadorea</taxon>
        <taxon>Rhabditida</taxon>
        <taxon>Rhabditina</taxon>
        <taxon>Rhabditomorpha</taxon>
        <taxon>Rhabditoidea</taxon>
        <taxon>Rhabditidae</taxon>
        <taxon>Mesorhabditinae</taxon>
        <taxon>Mesorhabditis</taxon>
    </lineage>
</organism>
<evidence type="ECO:0000256" key="2">
    <source>
        <dbReference type="ARBA" id="ARBA00022786"/>
    </source>
</evidence>
<dbReference type="AlphaFoldDB" id="A0AAF3ETI4"/>
<evidence type="ECO:0000259" key="4">
    <source>
        <dbReference type="Pfam" id="PF24842"/>
    </source>
</evidence>
<feature type="domain" description="Ubiquitin fusion degradation protein UFD1 N-terminal subdomain 2" evidence="4">
    <location>
        <begin position="129"/>
        <end position="204"/>
    </location>
</feature>
<feature type="domain" description="Ubiquitin fusion degradation protein UFD1 N-terminal subdomain 1" evidence="3">
    <location>
        <begin position="29"/>
        <end position="128"/>
    </location>
</feature>
<dbReference type="InterPro" id="IPR042299">
    <property type="entry name" value="Ufd1-like_Nn"/>
</dbReference>
<dbReference type="GO" id="GO:0031593">
    <property type="term" value="F:polyubiquitin modification-dependent protein binding"/>
    <property type="evidence" value="ECO:0007669"/>
    <property type="project" value="TreeGrafter"/>
</dbReference>
<accession>A0AAF3ETI4</accession>
<evidence type="ECO:0000313" key="5">
    <source>
        <dbReference type="Proteomes" id="UP000887575"/>
    </source>
</evidence>
<evidence type="ECO:0000313" key="6">
    <source>
        <dbReference type="WBParaSite" id="MBELARI_LOCUS17374"/>
    </source>
</evidence>